<name>A0ABN3TCR6_9ACTN</name>
<sequence>MGGCAVRTYIRRAVVPVIVLSVVLLTGCGVSDSDEGAAPQKSSAPEAAVDEPAQEPSEEGQTPIPGPSLGLASGHRTFSVGETDEYGENYKVTTKMSVRVLDVKYMTPAELDDAKALTLAEFDKTNEPEHGQYLTLTLMLENVGGAPARITTYGMMKWQDTNHAAQDATTLESVGGPALDRTYAPGQSVIGVLVLDVAAKGGTVSYYGTKDPSGEPAFVVTLPSE</sequence>
<evidence type="ECO:0000313" key="2">
    <source>
        <dbReference type="EMBL" id="GAA2698201.1"/>
    </source>
</evidence>
<dbReference type="EMBL" id="BAAASK010000027">
    <property type="protein sequence ID" value="GAA2698201.1"/>
    <property type="molecule type" value="Genomic_DNA"/>
</dbReference>
<keyword evidence="3" id="KW-1185">Reference proteome</keyword>
<protein>
    <recommendedName>
        <fullName evidence="4">DUF4352 domain-containing protein</fullName>
    </recommendedName>
</protein>
<accession>A0ABN3TCR6</accession>
<proteinExistence type="predicted"/>
<organism evidence="2 3">
    <name type="scientific">Streptomyces violaceolatus</name>
    <dbReference type="NCBI Taxonomy" id="67378"/>
    <lineage>
        <taxon>Bacteria</taxon>
        <taxon>Bacillati</taxon>
        <taxon>Actinomycetota</taxon>
        <taxon>Actinomycetes</taxon>
        <taxon>Kitasatosporales</taxon>
        <taxon>Streptomycetaceae</taxon>
        <taxon>Streptomyces</taxon>
        <taxon>Streptomyces violaceoruber group</taxon>
    </lineage>
</organism>
<gene>
    <name evidence="2" type="ORF">GCM10010310_63460</name>
</gene>
<dbReference type="Proteomes" id="UP001499989">
    <property type="component" value="Unassembled WGS sequence"/>
</dbReference>
<feature type="region of interest" description="Disordered" evidence="1">
    <location>
        <begin position="33"/>
        <end position="75"/>
    </location>
</feature>
<comment type="caution">
    <text evidence="2">The sequence shown here is derived from an EMBL/GenBank/DDBJ whole genome shotgun (WGS) entry which is preliminary data.</text>
</comment>
<reference evidence="2 3" key="1">
    <citation type="journal article" date="2019" name="Int. J. Syst. Evol. Microbiol.">
        <title>The Global Catalogue of Microorganisms (GCM) 10K type strain sequencing project: providing services to taxonomists for standard genome sequencing and annotation.</title>
        <authorList>
            <consortium name="The Broad Institute Genomics Platform"/>
            <consortium name="The Broad Institute Genome Sequencing Center for Infectious Disease"/>
            <person name="Wu L."/>
            <person name="Ma J."/>
        </authorList>
    </citation>
    <scope>NUCLEOTIDE SEQUENCE [LARGE SCALE GENOMIC DNA]</scope>
    <source>
        <strain evidence="2 3">JCM 4531</strain>
    </source>
</reference>
<evidence type="ECO:0008006" key="4">
    <source>
        <dbReference type="Google" id="ProtNLM"/>
    </source>
</evidence>
<evidence type="ECO:0000313" key="3">
    <source>
        <dbReference type="Proteomes" id="UP001499989"/>
    </source>
</evidence>
<evidence type="ECO:0000256" key="1">
    <source>
        <dbReference type="SAM" id="MobiDB-lite"/>
    </source>
</evidence>
<feature type="compositionally biased region" description="Acidic residues" evidence="1">
    <location>
        <begin position="48"/>
        <end position="58"/>
    </location>
</feature>
<dbReference type="PROSITE" id="PS51257">
    <property type="entry name" value="PROKAR_LIPOPROTEIN"/>
    <property type="match status" value="1"/>
</dbReference>